<keyword evidence="5 14" id="KW-0808">Transferase</keyword>
<keyword evidence="6" id="KW-0547">Nucleotide-binding</keyword>
<evidence type="ECO:0000256" key="10">
    <source>
        <dbReference type="ARBA" id="ARBA00029409"/>
    </source>
</evidence>
<evidence type="ECO:0000256" key="12">
    <source>
        <dbReference type="ARBA" id="ARBA00033413"/>
    </source>
</evidence>
<dbReference type="Pfam" id="PF01288">
    <property type="entry name" value="HPPK"/>
    <property type="match status" value="1"/>
</dbReference>
<dbReference type="PANTHER" id="PTHR43071:SF1">
    <property type="entry name" value="2-AMINO-4-HYDROXY-6-HYDROXYMETHYLDIHYDROPTERIDINE PYROPHOSPHOKINASE"/>
    <property type="match status" value="1"/>
</dbReference>
<gene>
    <name evidence="14" type="primary">folK</name>
    <name evidence="14" type="ORF">RM552_11455</name>
</gene>
<proteinExistence type="inferred from homology"/>
<evidence type="ECO:0000256" key="3">
    <source>
        <dbReference type="ARBA" id="ARBA00013253"/>
    </source>
</evidence>
<evidence type="ECO:0000256" key="4">
    <source>
        <dbReference type="ARBA" id="ARBA00016218"/>
    </source>
</evidence>
<dbReference type="Gene3D" id="3.30.70.560">
    <property type="entry name" value="7,8-Dihydro-6-hydroxymethylpterin-pyrophosphokinase HPPK"/>
    <property type="match status" value="1"/>
</dbReference>
<protein>
    <recommendedName>
        <fullName evidence="4">2-amino-4-hydroxy-6-hydroxymethyldihydropteridine pyrophosphokinase</fullName>
        <ecNumber evidence="3">2.7.6.3</ecNumber>
    </recommendedName>
    <alternativeName>
        <fullName evidence="11">6-hydroxymethyl-7,8-dihydropterin pyrophosphokinase</fullName>
    </alternativeName>
    <alternativeName>
        <fullName evidence="12">7,8-dihydro-6-hydroxymethylpterin-pyrophosphokinase</fullName>
    </alternativeName>
</protein>
<reference evidence="14 15" key="1">
    <citation type="submission" date="2023-09" db="EMBL/GenBank/DDBJ databases">
        <authorList>
            <person name="Rey-Velasco X."/>
        </authorList>
    </citation>
    <scope>NUCLEOTIDE SEQUENCE [LARGE SCALE GENOMIC DNA]</scope>
    <source>
        <strain evidence="14 15">P117</strain>
    </source>
</reference>
<evidence type="ECO:0000259" key="13">
    <source>
        <dbReference type="Pfam" id="PF01288"/>
    </source>
</evidence>
<dbReference type="SUPFAM" id="SSF55083">
    <property type="entry name" value="6-hydroxymethyl-7,8-dihydropterin pyrophosphokinase, HPPK"/>
    <property type="match status" value="1"/>
</dbReference>
<keyword evidence="9" id="KW-0289">Folate biosynthesis</keyword>
<name>A0ABU2ZT25_9ALTE</name>
<evidence type="ECO:0000256" key="5">
    <source>
        <dbReference type="ARBA" id="ARBA00022679"/>
    </source>
</evidence>
<dbReference type="RefSeq" id="WP_311368980.1">
    <property type="nucleotide sequence ID" value="NZ_JAVRHX010000003.1"/>
</dbReference>
<keyword evidence="15" id="KW-1185">Reference proteome</keyword>
<sequence length="172" mass="19165">MMSDVAYVGLGSNLNDPSAQLLSALSSIHKHAQICIQACSHLYASEPMGPKDQPEFVNAVCKITTSLTPIELLDALQLIENEHGRKREGEQWGPRTLDLDILIFNNITMSNDRLTLPHYDMVHREFVLVPLFELAPDMLMQDGRNLATWVAKCSLSGLRRLSTKIDYSSIAA</sequence>
<dbReference type="Proteomes" id="UP001253545">
    <property type="component" value="Unassembled WGS sequence"/>
</dbReference>
<feature type="domain" description="7,8-dihydro-6-hydroxymethylpterin-pyrophosphokinase" evidence="13">
    <location>
        <begin position="7"/>
        <end position="136"/>
    </location>
</feature>
<evidence type="ECO:0000313" key="14">
    <source>
        <dbReference type="EMBL" id="MDT0595464.1"/>
    </source>
</evidence>
<comment type="caution">
    <text evidence="14">The sequence shown here is derived from an EMBL/GenBank/DDBJ whole genome shotgun (WGS) entry which is preliminary data.</text>
</comment>
<keyword evidence="7" id="KW-0418">Kinase</keyword>
<dbReference type="GO" id="GO:0003848">
    <property type="term" value="F:2-amino-4-hydroxy-6-hydroxymethyldihydropteridine diphosphokinase activity"/>
    <property type="evidence" value="ECO:0007669"/>
    <property type="project" value="UniProtKB-EC"/>
</dbReference>
<dbReference type="EMBL" id="JAVRHX010000003">
    <property type="protein sequence ID" value="MDT0595464.1"/>
    <property type="molecule type" value="Genomic_DNA"/>
</dbReference>
<dbReference type="NCBIfam" id="TIGR01498">
    <property type="entry name" value="folK"/>
    <property type="match status" value="1"/>
</dbReference>
<dbReference type="EC" id="2.7.6.3" evidence="3"/>
<comment type="similarity">
    <text evidence="2">Belongs to the HPPK family.</text>
</comment>
<organism evidence="14 15">
    <name type="scientific">Glaciecola petra</name>
    <dbReference type="NCBI Taxonomy" id="3075602"/>
    <lineage>
        <taxon>Bacteria</taxon>
        <taxon>Pseudomonadati</taxon>
        <taxon>Pseudomonadota</taxon>
        <taxon>Gammaproteobacteria</taxon>
        <taxon>Alteromonadales</taxon>
        <taxon>Alteromonadaceae</taxon>
        <taxon>Glaciecola</taxon>
    </lineage>
</organism>
<evidence type="ECO:0000256" key="1">
    <source>
        <dbReference type="ARBA" id="ARBA00005051"/>
    </source>
</evidence>
<evidence type="ECO:0000256" key="8">
    <source>
        <dbReference type="ARBA" id="ARBA00022840"/>
    </source>
</evidence>
<comment type="pathway">
    <text evidence="1">Cofactor biosynthesis; tetrahydrofolate biosynthesis; 2-amino-4-hydroxy-6-hydroxymethyl-7,8-dihydropteridine diphosphate from 7,8-dihydroneopterin triphosphate: step 4/4.</text>
</comment>
<dbReference type="InterPro" id="IPR035907">
    <property type="entry name" value="Hppk_sf"/>
</dbReference>
<dbReference type="PANTHER" id="PTHR43071">
    <property type="entry name" value="2-AMINO-4-HYDROXY-6-HYDROXYMETHYLDIHYDROPTERIDINE PYROPHOSPHOKINASE"/>
    <property type="match status" value="1"/>
</dbReference>
<evidence type="ECO:0000256" key="11">
    <source>
        <dbReference type="ARBA" id="ARBA00029766"/>
    </source>
</evidence>
<evidence type="ECO:0000256" key="7">
    <source>
        <dbReference type="ARBA" id="ARBA00022777"/>
    </source>
</evidence>
<dbReference type="CDD" id="cd00483">
    <property type="entry name" value="HPPK"/>
    <property type="match status" value="1"/>
</dbReference>
<evidence type="ECO:0000256" key="6">
    <source>
        <dbReference type="ARBA" id="ARBA00022741"/>
    </source>
</evidence>
<dbReference type="InterPro" id="IPR000550">
    <property type="entry name" value="Hppk"/>
</dbReference>
<comment type="function">
    <text evidence="10">Catalyzes the transfer of pyrophosphate from adenosine triphosphate (ATP) to 6-hydroxymethyl-7,8-dihydropterin, an enzymatic step in folate biosynthesis pathway.</text>
</comment>
<accession>A0ABU2ZT25</accession>
<keyword evidence="8" id="KW-0067">ATP-binding</keyword>
<evidence type="ECO:0000256" key="2">
    <source>
        <dbReference type="ARBA" id="ARBA00005810"/>
    </source>
</evidence>
<evidence type="ECO:0000256" key="9">
    <source>
        <dbReference type="ARBA" id="ARBA00022909"/>
    </source>
</evidence>
<evidence type="ECO:0000313" key="15">
    <source>
        <dbReference type="Proteomes" id="UP001253545"/>
    </source>
</evidence>